<dbReference type="GO" id="GO:0005886">
    <property type="term" value="C:plasma membrane"/>
    <property type="evidence" value="ECO:0007669"/>
    <property type="project" value="EnsemblMetazoa"/>
</dbReference>
<feature type="chain" id="PRO_5002809220" evidence="1">
    <location>
        <begin position="27"/>
        <end position="165"/>
    </location>
</feature>
<gene>
    <name evidence="2" type="primary">Dsec\GM20085</name>
    <name evidence="2" type="ORF">Dsec_GM20085</name>
</gene>
<dbReference type="STRING" id="7238.B4HSL2"/>
<reference evidence="2 3" key="1">
    <citation type="journal article" date="2007" name="Nature">
        <title>Evolution of genes and genomes on the Drosophila phylogeny.</title>
        <authorList>
            <consortium name="Drosophila 12 Genomes Consortium"/>
            <person name="Clark A.G."/>
            <person name="Eisen M.B."/>
            <person name="Smith D.R."/>
            <person name="Bergman C.M."/>
            <person name="Oliver B."/>
            <person name="Markow T.A."/>
            <person name="Kaufman T.C."/>
            <person name="Kellis M."/>
            <person name="Gelbart W."/>
            <person name="Iyer V.N."/>
            <person name="Pollard D.A."/>
            <person name="Sackton T.B."/>
            <person name="Larracuente A.M."/>
            <person name="Singh N.D."/>
            <person name="Abad J.P."/>
            <person name="Abt D.N."/>
            <person name="Adryan B."/>
            <person name="Aguade M."/>
            <person name="Akashi H."/>
            <person name="Anderson W.W."/>
            <person name="Aquadro C.F."/>
            <person name="Ardell D.H."/>
            <person name="Arguello R."/>
            <person name="Artieri C.G."/>
            <person name="Barbash D.A."/>
            <person name="Barker D."/>
            <person name="Barsanti P."/>
            <person name="Batterham P."/>
            <person name="Batzoglou S."/>
            <person name="Begun D."/>
            <person name="Bhutkar A."/>
            <person name="Blanco E."/>
            <person name="Bosak S.A."/>
            <person name="Bradley R.K."/>
            <person name="Brand A.D."/>
            <person name="Brent M.R."/>
            <person name="Brooks A.N."/>
            <person name="Brown R.H."/>
            <person name="Butlin R.K."/>
            <person name="Caggese C."/>
            <person name="Calvi B.R."/>
            <person name="Bernardo de Carvalho A."/>
            <person name="Caspi A."/>
            <person name="Castrezana S."/>
            <person name="Celniker S.E."/>
            <person name="Chang J.L."/>
            <person name="Chapple C."/>
            <person name="Chatterji S."/>
            <person name="Chinwalla A."/>
            <person name="Civetta A."/>
            <person name="Clifton S.W."/>
            <person name="Comeron J.M."/>
            <person name="Costello J.C."/>
            <person name="Coyne J.A."/>
            <person name="Daub J."/>
            <person name="David R.G."/>
            <person name="Delcher A.L."/>
            <person name="Delehaunty K."/>
            <person name="Do C.B."/>
            <person name="Ebling H."/>
            <person name="Edwards K."/>
            <person name="Eickbush T."/>
            <person name="Evans J.D."/>
            <person name="Filipski A."/>
            <person name="Findeiss S."/>
            <person name="Freyhult E."/>
            <person name="Fulton L."/>
            <person name="Fulton R."/>
            <person name="Garcia A.C."/>
            <person name="Gardiner A."/>
            <person name="Garfield D.A."/>
            <person name="Garvin B.E."/>
            <person name="Gibson G."/>
            <person name="Gilbert D."/>
            <person name="Gnerre S."/>
            <person name="Godfrey J."/>
            <person name="Good R."/>
            <person name="Gotea V."/>
            <person name="Gravely B."/>
            <person name="Greenberg A.J."/>
            <person name="Griffiths-Jones S."/>
            <person name="Gross S."/>
            <person name="Guigo R."/>
            <person name="Gustafson E.A."/>
            <person name="Haerty W."/>
            <person name="Hahn M.W."/>
            <person name="Halligan D.L."/>
            <person name="Halpern A.L."/>
            <person name="Halter G.M."/>
            <person name="Han M.V."/>
            <person name="Heger A."/>
            <person name="Hillier L."/>
            <person name="Hinrichs A.S."/>
            <person name="Holmes I."/>
            <person name="Hoskins R.A."/>
            <person name="Hubisz M.J."/>
            <person name="Hultmark D."/>
            <person name="Huntley M.A."/>
            <person name="Jaffe D.B."/>
            <person name="Jagadeeshan S."/>
            <person name="Jeck W.R."/>
            <person name="Johnson J."/>
            <person name="Jones C.D."/>
            <person name="Jordan W.C."/>
            <person name="Karpen G.H."/>
            <person name="Kataoka E."/>
            <person name="Keightley P.D."/>
            <person name="Kheradpour P."/>
            <person name="Kirkness E.F."/>
            <person name="Koerich L.B."/>
            <person name="Kristiansen K."/>
            <person name="Kudrna D."/>
            <person name="Kulathinal R.J."/>
            <person name="Kumar S."/>
            <person name="Kwok R."/>
            <person name="Lander E."/>
            <person name="Langley C.H."/>
            <person name="Lapoint R."/>
            <person name="Lazzaro B.P."/>
            <person name="Lee S.J."/>
            <person name="Levesque L."/>
            <person name="Li R."/>
            <person name="Lin C.F."/>
            <person name="Lin M.F."/>
            <person name="Lindblad-Toh K."/>
            <person name="Llopart A."/>
            <person name="Long M."/>
            <person name="Low L."/>
            <person name="Lozovsky E."/>
            <person name="Lu J."/>
            <person name="Luo M."/>
            <person name="Machado C.A."/>
            <person name="Makalowski W."/>
            <person name="Marzo M."/>
            <person name="Matsuda M."/>
            <person name="Matzkin L."/>
            <person name="McAllister B."/>
            <person name="McBride C.S."/>
            <person name="McKernan B."/>
            <person name="McKernan K."/>
            <person name="Mendez-Lago M."/>
            <person name="Minx P."/>
            <person name="Mollenhauer M.U."/>
            <person name="Montooth K."/>
            <person name="Mount S.M."/>
            <person name="Mu X."/>
            <person name="Myers E."/>
            <person name="Negre B."/>
            <person name="Newfeld S."/>
            <person name="Nielsen R."/>
            <person name="Noor M.A."/>
            <person name="O'Grady P."/>
            <person name="Pachter L."/>
            <person name="Papaceit M."/>
            <person name="Parisi M.J."/>
            <person name="Parisi M."/>
            <person name="Parts L."/>
            <person name="Pedersen J.S."/>
            <person name="Pesole G."/>
            <person name="Phillippy A.M."/>
            <person name="Ponting C.P."/>
            <person name="Pop M."/>
            <person name="Porcelli D."/>
            <person name="Powell J.R."/>
            <person name="Prohaska S."/>
            <person name="Pruitt K."/>
            <person name="Puig M."/>
            <person name="Quesneville H."/>
            <person name="Ram K.R."/>
            <person name="Rand D."/>
            <person name="Rasmussen M.D."/>
            <person name="Reed L.K."/>
            <person name="Reenan R."/>
            <person name="Reily A."/>
            <person name="Remington K.A."/>
            <person name="Rieger T.T."/>
            <person name="Ritchie M.G."/>
            <person name="Robin C."/>
            <person name="Rogers Y.H."/>
            <person name="Rohde C."/>
            <person name="Rozas J."/>
            <person name="Rubenfield M.J."/>
            <person name="Ruiz A."/>
            <person name="Russo S."/>
            <person name="Salzberg S.L."/>
            <person name="Sanchez-Gracia A."/>
            <person name="Saranga D.J."/>
            <person name="Sato H."/>
            <person name="Schaeffer S.W."/>
            <person name="Schatz M.C."/>
            <person name="Schlenke T."/>
            <person name="Schwartz R."/>
            <person name="Segarra C."/>
            <person name="Singh R.S."/>
            <person name="Sirot L."/>
            <person name="Sirota M."/>
            <person name="Sisneros N.B."/>
            <person name="Smith C.D."/>
            <person name="Smith T.F."/>
            <person name="Spieth J."/>
            <person name="Stage D.E."/>
            <person name="Stark A."/>
            <person name="Stephan W."/>
            <person name="Strausberg R.L."/>
            <person name="Strempel S."/>
            <person name="Sturgill D."/>
            <person name="Sutton G."/>
            <person name="Sutton G.G."/>
            <person name="Tao W."/>
            <person name="Teichmann S."/>
            <person name="Tobari Y.N."/>
            <person name="Tomimura Y."/>
            <person name="Tsolas J.M."/>
            <person name="Valente V.L."/>
            <person name="Venter E."/>
            <person name="Venter J.C."/>
            <person name="Vicario S."/>
            <person name="Vieira F.G."/>
            <person name="Vilella A.J."/>
            <person name="Villasante A."/>
            <person name="Walenz B."/>
            <person name="Wang J."/>
            <person name="Wasserman M."/>
            <person name="Watts T."/>
            <person name="Wilson D."/>
            <person name="Wilson R.K."/>
            <person name="Wing R.A."/>
            <person name="Wolfner M.F."/>
            <person name="Wong A."/>
            <person name="Wong G.K."/>
            <person name="Wu C.I."/>
            <person name="Wu G."/>
            <person name="Yamamoto D."/>
            <person name="Yang H.P."/>
            <person name="Yang S.P."/>
            <person name="Yorke J.A."/>
            <person name="Yoshida K."/>
            <person name="Zdobnov E."/>
            <person name="Zhang P."/>
            <person name="Zhang Y."/>
            <person name="Zimin A.V."/>
            <person name="Baldwin J."/>
            <person name="Abdouelleil A."/>
            <person name="Abdulkadir J."/>
            <person name="Abebe A."/>
            <person name="Abera B."/>
            <person name="Abreu J."/>
            <person name="Acer S.C."/>
            <person name="Aftuck L."/>
            <person name="Alexander A."/>
            <person name="An P."/>
            <person name="Anderson E."/>
            <person name="Anderson S."/>
            <person name="Arachi H."/>
            <person name="Azer M."/>
            <person name="Bachantsang P."/>
            <person name="Barry A."/>
            <person name="Bayul T."/>
            <person name="Berlin A."/>
            <person name="Bessette D."/>
            <person name="Bloom T."/>
            <person name="Blye J."/>
            <person name="Boguslavskiy L."/>
            <person name="Bonnet C."/>
            <person name="Boukhgalter B."/>
            <person name="Bourzgui I."/>
            <person name="Brown A."/>
            <person name="Cahill P."/>
            <person name="Channer S."/>
            <person name="Cheshatsang Y."/>
            <person name="Chuda L."/>
            <person name="Citroen M."/>
            <person name="Collymore A."/>
            <person name="Cooke P."/>
            <person name="Costello M."/>
            <person name="D'Aco K."/>
            <person name="Daza R."/>
            <person name="De Haan G."/>
            <person name="DeGray S."/>
            <person name="DeMaso C."/>
            <person name="Dhargay N."/>
            <person name="Dooley K."/>
            <person name="Dooley E."/>
            <person name="Doricent M."/>
            <person name="Dorje P."/>
            <person name="Dorjee K."/>
            <person name="Dupes A."/>
            <person name="Elong R."/>
            <person name="Falk J."/>
            <person name="Farina A."/>
            <person name="Faro S."/>
            <person name="Ferguson D."/>
            <person name="Fisher S."/>
            <person name="Foley C.D."/>
            <person name="Franke A."/>
            <person name="Friedrich D."/>
            <person name="Gadbois L."/>
            <person name="Gearin G."/>
            <person name="Gearin C.R."/>
            <person name="Giannoukos G."/>
            <person name="Goode T."/>
            <person name="Graham J."/>
            <person name="Grandbois E."/>
            <person name="Grewal S."/>
            <person name="Gyaltsen K."/>
            <person name="Hafez N."/>
            <person name="Hagos B."/>
            <person name="Hall J."/>
            <person name="Henson C."/>
            <person name="Hollinger A."/>
            <person name="Honan T."/>
            <person name="Huard M.D."/>
            <person name="Hughes L."/>
            <person name="Hurhula B."/>
            <person name="Husby M.E."/>
            <person name="Kamat A."/>
            <person name="Kanga B."/>
            <person name="Kashin S."/>
            <person name="Khazanovich D."/>
            <person name="Kisner P."/>
            <person name="Lance K."/>
            <person name="Lara M."/>
            <person name="Lee W."/>
            <person name="Lennon N."/>
            <person name="Letendre F."/>
            <person name="LeVine R."/>
            <person name="Lipovsky A."/>
            <person name="Liu X."/>
            <person name="Liu J."/>
            <person name="Liu S."/>
            <person name="Lokyitsang T."/>
            <person name="Lokyitsang Y."/>
            <person name="Lubonja R."/>
            <person name="Lui A."/>
            <person name="MacDonald P."/>
            <person name="Magnisalis V."/>
            <person name="Maru K."/>
            <person name="Matthews C."/>
            <person name="McCusker W."/>
            <person name="McDonough S."/>
            <person name="Mehta T."/>
            <person name="Meldrim J."/>
            <person name="Meneus L."/>
            <person name="Mihai O."/>
            <person name="Mihalev A."/>
            <person name="Mihova T."/>
            <person name="Mittelman R."/>
            <person name="Mlenga V."/>
            <person name="Montmayeur A."/>
            <person name="Mulrain L."/>
            <person name="Navidi A."/>
            <person name="Naylor J."/>
            <person name="Negash T."/>
            <person name="Nguyen T."/>
            <person name="Nguyen N."/>
            <person name="Nicol R."/>
            <person name="Norbu C."/>
            <person name="Norbu N."/>
            <person name="Novod N."/>
            <person name="O'Neill B."/>
            <person name="Osman S."/>
            <person name="Markiewicz E."/>
            <person name="Oyono O.L."/>
            <person name="Patti C."/>
            <person name="Phunkhang P."/>
            <person name="Pierre F."/>
            <person name="Priest M."/>
            <person name="Raghuraman S."/>
            <person name="Rege F."/>
            <person name="Reyes R."/>
            <person name="Rise C."/>
            <person name="Rogov P."/>
            <person name="Ross K."/>
            <person name="Ryan E."/>
            <person name="Settipalli S."/>
            <person name="Shea T."/>
            <person name="Sherpa N."/>
            <person name="Shi L."/>
            <person name="Shih D."/>
            <person name="Sparrow T."/>
            <person name="Spaulding J."/>
            <person name="Stalker J."/>
            <person name="Stange-Thomann N."/>
            <person name="Stavropoulos S."/>
            <person name="Stone C."/>
            <person name="Strader C."/>
            <person name="Tesfaye S."/>
            <person name="Thomson T."/>
            <person name="Thoulutsang Y."/>
            <person name="Thoulutsang D."/>
            <person name="Topham K."/>
            <person name="Topping I."/>
            <person name="Tsamla T."/>
            <person name="Vassiliev H."/>
            <person name="Vo A."/>
            <person name="Wangchuk T."/>
            <person name="Wangdi T."/>
            <person name="Weiand M."/>
            <person name="Wilkinson J."/>
            <person name="Wilson A."/>
            <person name="Yadav S."/>
            <person name="Young G."/>
            <person name="Yu Q."/>
            <person name="Zembek L."/>
            <person name="Zhong D."/>
            <person name="Zimmer A."/>
            <person name="Zwirko Z."/>
            <person name="Jaffe D.B."/>
            <person name="Alvarez P."/>
            <person name="Brockman W."/>
            <person name="Butler J."/>
            <person name="Chin C."/>
            <person name="Gnerre S."/>
            <person name="Grabherr M."/>
            <person name="Kleber M."/>
            <person name="Mauceli E."/>
            <person name="MacCallum I."/>
        </authorList>
    </citation>
    <scope>NUCLEOTIDE SEQUENCE [LARGE SCALE GENOMIC DNA]</scope>
    <source>
        <strain evidence="3">Rob3c / Tucson 14021-0248.25</strain>
    </source>
</reference>
<evidence type="ECO:0000256" key="1">
    <source>
        <dbReference type="SAM" id="SignalP"/>
    </source>
</evidence>
<proteinExistence type="predicted"/>
<dbReference type="GO" id="GO:0008045">
    <property type="term" value="P:motor neuron axon guidance"/>
    <property type="evidence" value="ECO:0007669"/>
    <property type="project" value="EnsemblMetazoa"/>
</dbReference>
<dbReference type="HOGENOM" id="CLU_1612545_0_0_1"/>
<organism evidence="3">
    <name type="scientific">Drosophila sechellia</name>
    <name type="common">Fruit fly</name>
    <dbReference type="NCBI Taxonomy" id="7238"/>
    <lineage>
        <taxon>Eukaryota</taxon>
        <taxon>Metazoa</taxon>
        <taxon>Ecdysozoa</taxon>
        <taxon>Arthropoda</taxon>
        <taxon>Hexapoda</taxon>
        <taxon>Insecta</taxon>
        <taxon>Pterygota</taxon>
        <taxon>Neoptera</taxon>
        <taxon>Endopterygota</taxon>
        <taxon>Diptera</taxon>
        <taxon>Brachycera</taxon>
        <taxon>Muscomorpha</taxon>
        <taxon>Ephydroidea</taxon>
        <taxon>Drosophilidae</taxon>
        <taxon>Drosophila</taxon>
        <taxon>Sophophora</taxon>
    </lineage>
</organism>
<dbReference type="AlphaFoldDB" id="B4HSL2"/>
<name>B4HSL2_DROSE</name>
<sequence length="165" mass="17972">MDATNWKQSFGIHALILVLWIAGVQGQTDGFLVAVSESQELAEKVDVTVVSTVYTLGFSISNEAEYSIDKVTCRNGSGSETEANAAHVCEKLNPCTFYTSVVSFRSNVSGKPPPTDQTIYAYTEYKQPKTTVTSVVATANTIRVTWQTTDRACVESFGITPKELD</sequence>
<evidence type="ECO:0000313" key="3">
    <source>
        <dbReference type="Proteomes" id="UP000001292"/>
    </source>
</evidence>
<protein>
    <submittedName>
        <fullName evidence="2">GM20085</fullName>
    </submittedName>
</protein>
<evidence type="ECO:0000313" key="2">
    <source>
        <dbReference type="EMBL" id="EDW48090.1"/>
    </source>
</evidence>
<keyword evidence="3" id="KW-1185">Reference proteome</keyword>
<dbReference type="GO" id="GO:0035075">
    <property type="term" value="P:response to ecdysone"/>
    <property type="evidence" value="ECO:0007669"/>
    <property type="project" value="EnsemblMetazoa"/>
</dbReference>
<dbReference type="GO" id="GO:0005001">
    <property type="term" value="F:transmembrane receptor protein tyrosine phosphatase activity"/>
    <property type="evidence" value="ECO:0007669"/>
    <property type="project" value="EnsemblMetazoa"/>
</dbReference>
<keyword evidence="1" id="KW-0732">Signal</keyword>
<feature type="signal peptide" evidence="1">
    <location>
        <begin position="1"/>
        <end position="26"/>
    </location>
</feature>
<dbReference type="GO" id="GO:0035096">
    <property type="term" value="P:larval midgut cell programmed cell death"/>
    <property type="evidence" value="ECO:0007669"/>
    <property type="project" value="EnsemblMetazoa"/>
</dbReference>
<dbReference type="EMBL" id="CH480816">
    <property type="protein sequence ID" value="EDW48090.1"/>
    <property type="molecule type" value="Genomic_DNA"/>
</dbReference>
<dbReference type="Proteomes" id="UP000001292">
    <property type="component" value="Unassembled WGS sequence"/>
</dbReference>
<accession>B4HSL2</accession>